<feature type="domain" description="F5/8 type C" evidence="1">
    <location>
        <begin position="1"/>
        <end position="93"/>
    </location>
</feature>
<dbReference type="RefSeq" id="WP_120326084.1">
    <property type="nucleotide sequence ID" value="NZ_RAPF01000021.1"/>
</dbReference>
<organism evidence="2 3">
    <name type="scientific">Altericroceibacterium spongiae</name>
    <dbReference type="NCBI Taxonomy" id="2320269"/>
    <lineage>
        <taxon>Bacteria</taxon>
        <taxon>Pseudomonadati</taxon>
        <taxon>Pseudomonadota</taxon>
        <taxon>Alphaproteobacteria</taxon>
        <taxon>Sphingomonadales</taxon>
        <taxon>Erythrobacteraceae</taxon>
        <taxon>Altericroceibacterium</taxon>
    </lineage>
</organism>
<dbReference type="InterPro" id="IPR008979">
    <property type="entry name" value="Galactose-bd-like_sf"/>
</dbReference>
<comment type="caution">
    <text evidence="2">The sequence shown here is derived from an EMBL/GenBank/DDBJ whole genome shotgun (WGS) entry which is preliminary data.</text>
</comment>
<protein>
    <submittedName>
        <fullName evidence="2">Discoidin domain-containing protein</fullName>
    </submittedName>
</protein>
<dbReference type="Proteomes" id="UP000284395">
    <property type="component" value="Unassembled WGS sequence"/>
</dbReference>
<evidence type="ECO:0000313" key="2">
    <source>
        <dbReference type="EMBL" id="RKF15469.1"/>
    </source>
</evidence>
<dbReference type="OrthoDB" id="7176684at2"/>
<dbReference type="PROSITE" id="PS50022">
    <property type="entry name" value="FA58C_3"/>
    <property type="match status" value="1"/>
</dbReference>
<dbReference type="EMBL" id="RAPF01000021">
    <property type="protein sequence ID" value="RKF15469.1"/>
    <property type="molecule type" value="Genomic_DNA"/>
</dbReference>
<name>A0A420E7F5_9SPHN</name>
<gene>
    <name evidence="2" type="ORF">D6851_17265</name>
</gene>
<reference evidence="2 3" key="1">
    <citation type="submission" date="2018-09" db="EMBL/GenBank/DDBJ databases">
        <title>Altererythrobacter spongiae sp. nov., isolated from a marine sponge.</title>
        <authorList>
            <person name="Zhuang L."/>
            <person name="Luo L."/>
        </authorList>
    </citation>
    <scope>NUCLEOTIDE SEQUENCE [LARGE SCALE GENOMIC DNA]</scope>
    <source>
        <strain evidence="2 3">HN-Y73</strain>
    </source>
</reference>
<dbReference type="AlphaFoldDB" id="A0A420E7F5"/>
<proteinExistence type="predicted"/>
<dbReference type="Pfam" id="PF00754">
    <property type="entry name" value="F5_F8_type_C"/>
    <property type="match status" value="1"/>
</dbReference>
<accession>A0A420E7F5</accession>
<keyword evidence="3" id="KW-1185">Reference proteome</keyword>
<evidence type="ECO:0000259" key="1">
    <source>
        <dbReference type="PROSITE" id="PS50022"/>
    </source>
</evidence>
<dbReference type="Gene3D" id="2.60.120.260">
    <property type="entry name" value="Galactose-binding domain-like"/>
    <property type="match status" value="1"/>
</dbReference>
<dbReference type="SUPFAM" id="SSF49785">
    <property type="entry name" value="Galactose-binding domain-like"/>
    <property type="match status" value="1"/>
</dbReference>
<dbReference type="InterPro" id="IPR000421">
    <property type="entry name" value="FA58C"/>
</dbReference>
<evidence type="ECO:0000313" key="3">
    <source>
        <dbReference type="Proteomes" id="UP000284395"/>
    </source>
</evidence>
<sequence length="98" mass="10489">MSLSSETALAGFSLTPSRQVMADATPPKGYIAETSLDGTHWTQQAEGEFANIAYALATQRIAFPQAAKARYLRLTFKAPATDRPVLAIANIGGFTEAR</sequence>